<protein>
    <recommendedName>
        <fullName evidence="4">Amine oxidase</fullName>
        <ecNumber evidence="4">1.4.3.-</ecNumber>
    </recommendedName>
</protein>
<organism evidence="7 8">
    <name type="scientific">Ophiocordyceps australis</name>
    <dbReference type="NCBI Taxonomy" id="1399860"/>
    <lineage>
        <taxon>Eukaryota</taxon>
        <taxon>Fungi</taxon>
        <taxon>Dikarya</taxon>
        <taxon>Ascomycota</taxon>
        <taxon>Pezizomycotina</taxon>
        <taxon>Sordariomycetes</taxon>
        <taxon>Hypocreomycetidae</taxon>
        <taxon>Hypocreales</taxon>
        <taxon>Ophiocordycipitaceae</taxon>
        <taxon>Ophiocordyceps</taxon>
    </lineage>
</organism>
<comment type="cofactor">
    <cofactor evidence="1 4">
        <name>FAD</name>
        <dbReference type="ChEBI" id="CHEBI:57692"/>
    </cofactor>
</comment>
<dbReference type="InterPro" id="IPR001613">
    <property type="entry name" value="Flavin_amine_oxidase"/>
</dbReference>
<feature type="chain" id="PRO_5012089825" description="Amine oxidase" evidence="5">
    <location>
        <begin position="18"/>
        <end position="527"/>
    </location>
</feature>
<dbReference type="PRINTS" id="PR00757">
    <property type="entry name" value="AMINEOXDASEF"/>
</dbReference>
<feature type="domain" description="Amine oxidase" evidence="6">
    <location>
        <begin position="43"/>
        <end position="478"/>
    </location>
</feature>
<dbReference type="PANTHER" id="PTHR10742">
    <property type="entry name" value="FLAVIN MONOAMINE OXIDASE"/>
    <property type="match status" value="1"/>
</dbReference>
<keyword evidence="4" id="KW-0285">Flavoprotein</keyword>
<gene>
    <name evidence="7" type="ORF">CDD81_3855</name>
</gene>
<evidence type="ECO:0000313" key="7">
    <source>
        <dbReference type="EMBL" id="PHH59034.1"/>
    </source>
</evidence>
<evidence type="ECO:0000256" key="1">
    <source>
        <dbReference type="ARBA" id="ARBA00001974"/>
    </source>
</evidence>
<dbReference type="GO" id="GO:0016491">
    <property type="term" value="F:oxidoreductase activity"/>
    <property type="evidence" value="ECO:0007669"/>
    <property type="project" value="UniProtKB-KW"/>
</dbReference>
<dbReference type="InterPro" id="IPR050281">
    <property type="entry name" value="Flavin_monoamine_oxidase"/>
</dbReference>
<dbReference type="SUPFAM" id="SSF51905">
    <property type="entry name" value="FAD/NAD(P)-binding domain"/>
    <property type="match status" value="1"/>
</dbReference>
<dbReference type="OrthoDB" id="7777654at2759"/>
<keyword evidence="5" id="KW-0732">Signal</keyword>
<reference evidence="7 8" key="1">
    <citation type="submission" date="2017-06" db="EMBL/GenBank/DDBJ databases">
        <title>Ant-infecting Ophiocordyceps genomes reveal a high diversity of potential behavioral manipulation genes and a possible major role for enterotoxins.</title>
        <authorList>
            <person name="De Bekker C."/>
            <person name="Evans H.C."/>
            <person name="Brachmann A."/>
            <person name="Hughes D.P."/>
        </authorList>
    </citation>
    <scope>NUCLEOTIDE SEQUENCE [LARGE SCALE GENOMIC DNA]</scope>
    <source>
        <strain evidence="7 8">Map64</strain>
    </source>
</reference>
<evidence type="ECO:0000259" key="6">
    <source>
        <dbReference type="Pfam" id="PF01593"/>
    </source>
</evidence>
<accession>A0A2C5XWF0</accession>
<evidence type="ECO:0000256" key="4">
    <source>
        <dbReference type="RuleBase" id="RU362067"/>
    </source>
</evidence>
<dbReference type="STRING" id="1399860.A0A2C5XWF0"/>
<dbReference type="Proteomes" id="UP000226192">
    <property type="component" value="Unassembled WGS sequence"/>
</dbReference>
<dbReference type="EC" id="1.4.3.-" evidence="4"/>
<evidence type="ECO:0000256" key="5">
    <source>
        <dbReference type="SAM" id="SignalP"/>
    </source>
</evidence>
<keyword evidence="8" id="KW-1185">Reference proteome</keyword>
<dbReference type="SUPFAM" id="SSF54373">
    <property type="entry name" value="FAD-linked reductases, C-terminal domain"/>
    <property type="match status" value="1"/>
</dbReference>
<name>A0A2C5XWF0_9HYPO</name>
<comment type="similarity">
    <text evidence="4">Belongs to the flavin monoamine oxidase family.</text>
</comment>
<dbReference type="Gene3D" id="3.90.660.10">
    <property type="match status" value="1"/>
</dbReference>
<dbReference type="Gene3D" id="3.50.50.60">
    <property type="entry name" value="FAD/NAD(P)-binding domain"/>
    <property type="match status" value="1"/>
</dbReference>
<evidence type="ECO:0000313" key="8">
    <source>
        <dbReference type="Proteomes" id="UP000226192"/>
    </source>
</evidence>
<dbReference type="Pfam" id="PF01593">
    <property type="entry name" value="Amino_oxidase"/>
    <property type="match status" value="1"/>
</dbReference>
<sequence>MALYAAAVILGAHIVSAGVAQPAANGHEQCRKTTVAILGGGTAGITAAQALTNESISDFLILEYQDRIGGRAHHTTFGKKPDGSPYTVELGANWISGLGKPGGPENPIWTLAKKHGVANHESDYQSILTYDHGGYNDYSNLMAAYEEASGIAHGQAGRMLANNEQDATFRTGLSLAGWQPSHSNMTAHAVEYFGWDWDASLPPERSSQIFGAASNNVTFGYFSPQNLFVTDQRGYSAFVSGEASTFLKEHDERLLLKKQVTSIDYSDEGVRVHNSDGSCVTAAYAICTFSLGVLQSEGIEYRPALPEWKKQSIHKFDMGTYTKIFLQFNQTFWPSDKQFFLYASPTTRGYYPIWQSLSTEGFMPGSNMLFVTVTNKESYRIEQQSDEQTKDEVLAVLRQMFPEATIPEPTAFMYPRWTQTPWARGSYSNWPPATTLQMHQNLRANLGRLWFAGEATSAEFFGYLHGAWFEGRQAGAQIASLLRGRCATVWAGQPECGARPHYLDLHGTTPLSDYNLLNGWAVSSLGH</sequence>
<keyword evidence="4" id="KW-0274">FAD</keyword>
<dbReference type="GO" id="GO:0006598">
    <property type="term" value="P:polyamine catabolic process"/>
    <property type="evidence" value="ECO:0007669"/>
    <property type="project" value="TreeGrafter"/>
</dbReference>
<comment type="caution">
    <text evidence="7">The sequence shown here is derived from an EMBL/GenBank/DDBJ whole genome shotgun (WGS) entry which is preliminary data.</text>
</comment>
<keyword evidence="2 4" id="KW-0560">Oxidoreductase</keyword>
<evidence type="ECO:0000256" key="2">
    <source>
        <dbReference type="ARBA" id="ARBA00023002"/>
    </source>
</evidence>
<feature type="binding site" evidence="3">
    <location>
        <position position="260"/>
    </location>
    <ligand>
        <name>FAD</name>
        <dbReference type="ChEBI" id="CHEBI:57692"/>
    </ligand>
</feature>
<dbReference type="EMBL" id="NJET01000249">
    <property type="protein sequence ID" value="PHH59034.1"/>
    <property type="molecule type" value="Genomic_DNA"/>
</dbReference>
<dbReference type="AlphaFoldDB" id="A0A2C5XWF0"/>
<dbReference type="PANTHER" id="PTHR10742:SF313">
    <property type="entry name" value="AMINE OXIDASE"/>
    <property type="match status" value="1"/>
</dbReference>
<dbReference type="InterPro" id="IPR002937">
    <property type="entry name" value="Amino_oxidase"/>
</dbReference>
<feature type="signal peptide" evidence="5">
    <location>
        <begin position="1"/>
        <end position="17"/>
    </location>
</feature>
<evidence type="ECO:0000256" key="3">
    <source>
        <dbReference type="PIRSR" id="PIRSR601613-1"/>
    </source>
</evidence>
<dbReference type="InterPro" id="IPR036188">
    <property type="entry name" value="FAD/NAD-bd_sf"/>
</dbReference>
<proteinExistence type="inferred from homology"/>